<sequence length="147" mass="15371">MARHHSHHSHYLGLREGFKSLTADFKALASEIKSLIAHAQQTPAVKTAAAEVKESAGHIKQVLTGAQQDIKMVFKAAGEQIKQIFSDAGDRLAALSAAKDEPQTSDATEEAPPAAGWREAAPAVAEALAEATLTGITLGDSADPIHG</sequence>
<accession>A0A6N1X7C8</accession>
<dbReference type="RefSeq" id="WP_175506025.1">
    <property type="nucleotide sequence ID" value="NZ_CP054841.1"/>
</dbReference>
<protein>
    <submittedName>
        <fullName evidence="2">Uncharacterized protein</fullName>
    </submittedName>
</protein>
<keyword evidence="3" id="KW-1185">Reference proteome</keyword>
<feature type="region of interest" description="Disordered" evidence="1">
    <location>
        <begin position="96"/>
        <end position="117"/>
    </location>
</feature>
<proteinExistence type="predicted"/>
<keyword evidence="2" id="KW-0614">Plasmid</keyword>
<dbReference type="AlphaFoldDB" id="A0A6N1X7C8"/>
<evidence type="ECO:0000313" key="2">
    <source>
        <dbReference type="EMBL" id="QKV55237.1"/>
    </source>
</evidence>
<organism evidence="2 3">
    <name type="scientific">Comamonas antarctica</name>
    <dbReference type="NCBI Taxonomy" id="2743470"/>
    <lineage>
        <taxon>Bacteria</taxon>
        <taxon>Pseudomonadati</taxon>
        <taxon>Pseudomonadota</taxon>
        <taxon>Betaproteobacteria</taxon>
        <taxon>Burkholderiales</taxon>
        <taxon>Comamonadaceae</taxon>
        <taxon>Comamonas</taxon>
    </lineage>
</organism>
<name>A0A6N1X7C8_9BURK</name>
<dbReference type="EMBL" id="CP054841">
    <property type="protein sequence ID" value="QKV55237.1"/>
    <property type="molecule type" value="Genomic_DNA"/>
</dbReference>
<geneLocation type="plasmid" evidence="2 3">
    <name>unnamed1</name>
</geneLocation>
<reference evidence="2 3" key="1">
    <citation type="submission" date="2020-06" db="EMBL/GenBank/DDBJ databases">
        <title>Acidovorax antarctica sp. nov., isolated from Corinth ice sheet soil, Antarctic Fields Peninsula.</title>
        <authorList>
            <person name="Xu Q."/>
            <person name="Peng F."/>
        </authorList>
    </citation>
    <scope>NUCLEOTIDE SEQUENCE [LARGE SCALE GENOMIC DNA]</scope>
    <source>
        <strain evidence="2 3">16-35-5</strain>
        <plasmid evidence="2 3">unnamed1</plasmid>
    </source>
</reference>
<dbReference type="Proteomes" id="UP000509579">
    <property type="component" value="Plasmid unnamed1"/>
</dbReference>
<evidence type="ECO:0000256" key="1">
    <source>
        <dbReference type="SAM" id="MobiDB-lite"/>
    </source>
</evidence>
<dbReference type="KEGG" id="aant:HUK68_20060"/>
<evidence type="ECO:0000313" key="3">
    <source>
        <dbReference type="Proteomes" id="UP000509579"/>
    </source>
</evidence>
<gene>
    <name evidence="2" type="ORF">HUK68_20060</name>
</gene>